<feature type="transmembrane region" description="Helical" evidence="6">
    <location>
        <begin position="6"/>
        <end position="28"/>
    </location>
</feature>
<keyword evidence="8" id="KW-1185">Reference proteome</keyword>
<evidence type="ECO:0000256" key="5">
    <source>
        <dbReference type="ARBA" id="ARBA00023136"/>
    </source>
</evidence>
<feature type="transmembrane region" description="Helical" evidence="6">
    <location>
        <begin position="149"/>
        <end position="174"/>
    </location>
</feature>
<protein>
    <submittedName>
        <fullName evidence="7">LysE family translocator</fullName>
    </submittedName>
</protein>
<gene>
    <name evidence="7" type="ORF">K6Y31_08210</name>
</gene>
<reference evidence="7 8" key="1">
    <citation type="journal article" date="2022" name="Environ. Microbiol. Rep.">
        <title>Eco-phylogenetic analyses reveal divergent evolution of vitamin B12 metabolism in the marine bacterial family 'Psychromonadaceae'.</title>
        <authorList>
            <person name="Jin X."/>
            <person name="Yang Y."/>
            <person name="Cao H."/>
            <person name="Gao B."/>
            <person name="Zhao Z."/>
        </authorList>
    </citation>
    <scope>NUCLEOTIDE SEQUENCE [LARGE SCALE GENOMIC DNA]</scope>
    <source>
        <strain evidence="7 8">MKS20</strain>
    </source>
</reference>
<dbReference type="EMBL" id="JAIMJA010000007">
    <property type="protein sequence ID" value="MCE2594798.1"/>
    <property type="molecule type" value="Genomic_DNA"/>
</dbReference>
<feature type="transmembrane region" description="Helical" evidence="6">
    <location>
        <begin position="122"/>
        <end position="143"/>
    </location>
</feature>
<dbReference type="RefSeq" id="WP_233052318.1">
    <property type="nucleotide sequence ID" value="NZ_JAIMJA010000007.1"/>
</dbReference>
<sequence>MHEYLGAIITVTSIAIVMVISPGQDFAMITRNSLIYSRRAGIIGSFGISVAIWLHVMYSLAGIALIISQSEFLYSLIKYAGAFYLAYLGIKGLLHKKGNGKNNDHQESKATLSDSRAFKAGFISNALNPKTTLFFLSIFTQVVTPETPIYMQVIFGAIISIAHLIWFIIVAVVLSSQAITSRIETFKVWIERVMGTILCLLAAKIIMS</sequence>
<feature type="transmembrane region" description="Helical" evidence="6">
    <location>
        <begin position="72"/>
        <end position="90"/>
    </location>
</feature>
<dbReference type="InterPro" id="IPR001123">
    <property type="entry name" value="LeuE-type"/>
</dbReference>
<keyword evidence="4 6" id="KW-1133">Transmembrane helix</keyword>
<evidence type="ECO:0000256" key="1">
    <source>
        <dbReference type="ARBA" id="ARBA00004651"/>
    </source>
</evidence>
<evidence type="ECO:0000256" key="2">
    <source>
        <dbReference type="ARBA" id="ARBA00022475"/>
    </source>
</evidence>
<evidence type="ECO:0000256" key="6">
    <source>
        <dbReference type="SAM" id="Phobius"/>
    </source>
</evidence>
<proteinExistence type="predicted"/>
<keyword evidence="3 6" id="KW-0812">Transmembrane</keyword>
<feature type="transmembrane region" description="Helical" evidence="6">
    <location>
        <begin position="186"/>
        <end position="207"/>
    </location>
</feature>
<evidence type="ECO:0000313" key="7">
    <source>
        <dbReference type="EMBL" id="MCE2594798.1"/>
    </source>
</evidence>
<feature type="transmembrane region" description="Helical" evidence="6">
    <location>
        <begin position="40"/>
        <end position="66"/>
    </location>
</feature>
<dbReference type="PIRSF" id="PIRSF006324">
    <property type="entry name" value="LeuE"/>
    <property type="match status" value="1"/>
</dbReference>
<keyword evidence="2" id="KW-1003">Cell membrane</keyword>
<evidence type="ECO:0000256" key="4">
    <source>
        <dbReference type="ARBA" id="ARBA00022989"/>
    </source>
</evidence>
<evidence type="ECO:0000313" key="8">
    <source>
        <dbReference type="Proteomes" id="UP001201273"/>
    </source>
</evidence>
<accession>A0ABS8WAS9</accession>
<name>A0ABS8WAS9_9GAMM</name>
<dbReference type="Pfam" id="PF01810">
    <property type="entry name" value="LysE"/>
    <property type="match status" value="1"/>
</dbReference>
<dbReference type="PANTHER" id="PTHR30086:SF21">
    <property type="entry name" value="TRANSPORT PROTEIN"/>
    <property type="match status" value="1"/>
</dbReference>
<evidence type="ECO:0000256" key="3">
    <source>
        <dbReference type="ARBA" id="ARBA00022692"/>
    </source>
</evidence>
<comment type="subcellular location">
    <subcellularLocation>
        <location evidence="1">Cell membrane</location>
        <topology evidence="1">Multi-pass membrane protein</topology>
    </subcellularLocation>
</comment>
<keyword evidence="5 6" id="KW-0472">Membrane</keyword>
<organism evidence="7 8">
    <name type="scientific">Motilimonas cestriensis</name>
    <dbReference type="NCBI Taxonomy" id="2742685"/>
    <lineage>
        <taxon>Bacteria</taxon>
        <taxon>Pseudomonadati</taxon>
        <taxon>Pseudomonadota</taxon>
        <taxon>Gammaproteobacteria</taxon>
        <taxon>Alteromonadales</taxon>
        <taxon>Alteromonadales genera incertae sedis</taxon>
        <taxon>Motilimonas</taxon>
    </lineage>
</organism>
<dbReference type="PANTHER" id="PTHR30086">
    <property type="entry name" value="ARGININE EXPORTER PROTEIN ARGO"/>
    <property type="match status" value="1"/>
</dbReference>
<comment type="caution">
    <text evidence="7">The sequence shown here is derived from an EMBL/GenBank/DDBJ whole genome shotgun (WGS) entry which is preliminary data.</text>
</comment>
<dbReference type="Proteomes" id="UP001201273">
    <property type="component" value="Unassembled WGS sequence"/>
</dbReference>